<evidence type="ECO:0000313" key="11">
    <source>
        <dbReference type="EMBL" id="GAA0173314.1"/>
    </source>
</evidence>
<evidence type="ECO:0000256" key="9">
    <source>
        <dbReference type="RuleBase" id="RU361169"/>
    </source>
</evidence>
<sequence length="393" mass="41993">MANSIQAIVFISLIFLLTKSSNAKIEVNKFNVLKFGAKADGKKDSSKAFLDSWNVACGSTNPGIISVPQGRYLIKSLRFEGPCKNNAISFQIDGTLVAPSNFKSLQEFWIDFHKVDGVTILGGKLDAQGTALWACKATQDKDCPSGATTLGFSSSNDIEILGLTSLNSQMFHIVINGCKKVKLQSVKVLAPGNSPNTDGIHVQLSSDVKILNSKISTGDDCVSIGPGTTNLWIENVACGPGHGISIGSLGKDFEEAGVQNVTVKTITIRNTQNGLRIKSWGRPSTGFVRGVIFQGVKMFNVQNPIIIDQNYCPNNENCPGKVSGVAISDVVYQDIQGTSATEVAMKFDCSKSKPCKGIRLENVKLTYKKKPALASCANARGTTSGLIQPSSCF</sequence>
<dbReference type="InterPro" id="IPR006626">
    <property type="entry name" value="PbH1"/>
</dbReference>
<dbReference type="InterPro" id="IPR000743">
    <property type="entry name" value="Glyco_hydro_28"/>
</dbReference>
<keyword evidence="4" id="KW-0964">Secreted</keyword>
<dbReference type="InterPro" id="IPR011050">
    <property type="entry name" value="Pectin_lyase_fold/virulence"/>
</dbReference>
<keyword evidence="6 9" id="KW-0326">Glycosidase</keyword>
<keyword evidence="7" id="KW-0961">Cell wall biogenesis/degradation</keyword>
<dbReference type="Gene3D" id="2.160.20.10">
    <property type="entry name" value="Single-stranded right-handed beta-helix, Pectin lyase-like"/>
    <property type="match status" value="1"/>
</dbReference>
<dbReference type="GO" id="GO:0071555">
    <property type="term" value="P:cell wall organization"/>
    <property type="evidence" value="ECO:0007669"/>
    <property type="project" value="UniProtKB-KW"/>
</dbReference>
<dbReference type="PROSITE" id="PS00502">
    <property type="entry name" value="POLYGALACTURONASE"/>
    <property type="match status" value="1"/>
</dbReference>
<protein>
    <recommendedName>
        <fullName evidence="13">Polygalacturonase</fullName>
    </recommendedName>
</protein>
<comment type="subcellular location">
    <subcellularLocation>
        <location evidence="1">Secreted</location>
        <location evidence="1">Cell wall</location>
    </subcellularLocation>
</comment>
<dbReference type="Proteomes" id="UP001454036">
    <property type="component" value="Unassembled WGS sequence"/>
</dbReference>
<comment type="similarity">
    <text evidence="2 9">Belongs to the glycosyl hydrolase 28 family.</text>
</comment>
<keyword evidence="10" id="KW-0732">Signal</keyword>
<evidence type="ECO:0000256" key="3">
    <source>
        <dbReference type="ARBA" id="ARBA00022512"/>
    </source>
</evidence>
<dbReference type="SUPFAM" id="SSF51126">
    <property type="entry name" value="Pectin lyase-like"/>
    <property type="match status" value="1"/>
</dbReference>
<proteinExistence type="inferred from homology"/>
<evidence type="ECO:0000256" key="6">
    <source>
        <dbReference type="ARBA" id="ARBA00023295"/>
    </source>
</evidence>
<keyword evidence="12" id="KW-1185">Reference proteome</keyword>
<dbReference type="AlphaFoldDB" id="A0AAV3RA95"/>
<evidence type="ECO:0000256" key="4">
    <source>
        <dbReference type="ARBA" id="ARBA00022525"/>
    </source>
</evidence>
<dbReference type="PANTHER" id="PTHR31375">
    <property type="match status" value="1"/>
</dbReference>
<dbReference type="FunFam" id="2.160.20.10:FF:000016">
    <property type="entry name" value="Polygalacturonase 7"/>
    <property type="match status" value="1"/>
</dbReference>
<gene>
    <name evidence="11" type="ORF">LIER_26959</name>
</gene>
<accession>A0AAV3RA95</accession>
<evidence type="ECO:0000256" key="1">
    <source>
        <dbReference type="ARBA" id="ARBA00004191"/>
    </source>
</evidence>
<evidence type="ECO:0008006" key="13">
    <source>
        <dbReference type="Google" id="ProtNLM"/>
    </source>
</evidence>
<evidence type="ECO:0000256" key="7">
    <source>
        <dbReference type="ARBA" id="ARBA00023316"/>
    </source>
</evidence>
<reference evidence="11 12" key="1">
    <citation type="submission" date="2024-01" db="EMBL/GenBank/DDBJ databases">
        <title>The complete chloroplast genome sequence of Lithospermum erythrorhizon: insights into the phylogenetic relationship among Boraginaceae species and the maternal lineages of purple gromwells.</title>
        <authorList>
            <person name="Okada T."/>
            <person name="Watanabe K."/>
        </authorList>
    </citation>
    <scope>NUCLEOTIDE SEQUENCE [LARGE SCALE GENOMIC DNA]</scope>
</reference>
<feature type="signal peptide" evidence="10">
    <location>
        <begin position="1"/>
        <end position="23"/>
    </location>
</feature>
<dbReference type="EMBL" id="BAABME010008546">
    <property type="protein sequence ID" value="GAA0173314.1"/>
    <property type="molecule type" value="Genomic_DNA"/>
</dbReference>
<dbReference type="InterPro" id="IPR012334">
    <property type="entry name" value="Pectin_lyas_fold"/>
</dbReference>
<dbReference type="Pfam" id="PF00295">
    <property type="entry name" value="Glyco_hydro_28"/>
    <property type="match status" value="1"/>
</dbReference>
<organism evidence="11 12">
    <name type="scientific">Lithospermum erythrorhizon</name>
    <name type="common">Purple gromwell</name>
    <name type="synonym">Lithospermum officinale var. erythrorhizon</name>
    <dbReference type="NCBI Taxonomy" id="34254"/>
    <lineage>
        <taxon>Eukaryota</taxon>
        <taxon>Viridiplantae</taxon>
        <taxon>Streptophyta</taxon>
        <taxon>Embryophyta</taxon>
        <taxon>Tracheophyta</taxon>
        <taxon>Spermatophyta</taxon>
        <taxon>Magnoliopsida</taxon>
        <taxon>eudicotyledons</taxon>
        <taxon>Gunneridae</taxon>
        <taxon>Pentapetalae</taxon>
        <taxon>asterids</taxon>
        <taxon>lamiids</taxon>
        <taxon>Boraginales</taxon>
        <taxon>Boraginaceae</taxon>
        <taxon>Boraginoideae</taxon>
        <taxon>Lithospermeae</taxon>
        <taxon>Lithospermum</taxon>
    </lineage>
</organism>
<evidence type="ECO:0000256" key="10">
    <source>
        <dbReference type="SAM" id="SignalP"/>
    </source>
</evidence>
<feature type="chain" id="PRO_5043517367" description="Polygalacturonase" evidence="10">
    <location>
        <begin position="24"/>
        <end position="393"/>
    </location>
</feature>
<keyword evidence="3" id="KW-0134">Cell wall</keyword>
<keyword evidence="5 9" id="KW-0378">Hydrolase</keyword>
<comment type="caution">
    <text evidence="11">The sequence shown here is derived from an EMBL/GenBank/DDBJ whole genome shotgun (WGS) entry which is preliminary data.</text>
</comment>
<evidence type="ECO:0000313" key="12">
    <source>
        <dbReference type="Proteomes" id="UP001454036"/>
    </source>
</evidence>
<feature type="active site" evidence="8">
    <location>
        <position position="242"/>
    </location>
</feature>
<evidence type="ECO:0000256" key="5">
    <source>
        <dbReference type="ARBA" id="ARBA00022801"/>
    </source>
</evidence>
<evidence type="ECO:0000256" key="8">
    <source>
        <dbReference type="PROSITE-ProRule" id="PRU10052"/>
    </source>
</evidence>
<name>A0AAV3RA95_LITER</name>
<evidence type="ECO:0000256" key="2">
    <source>
        <dbReference type="ARBA" id="ARBA00008834"/>
    </source>
</evidence>
<dbReference type="GO" id="GO:0005975">
    <property type="term" value="P:carbohydrate metabolic process"/>
    <property type="evidence" value="ECO:0007669"/>
    <property type="project" value="InterPro"/>
</dbReference>
<dbReference type="SMART" id="SM00710">
    <property type="entry name" value="PbH1"/>
    <property type="match status" value="5"/>
</dbReference>
<dbReference type="GO" id="GO:0004650">
    <property type="term" value="F:polygalacturonase activity"/>
    <property type="evidence" value="ECO:0007669"/>
    <property type="project" value="InterPro"/>
</dbReference>